<proteinExistence type="predicted"/>
<dbReference type="EMBL" id="CAWYQH010000141">
    <property type="protein sequence ID" value="CAK8693837.1"/>
    <property type="molecule type" value="Genomic_DNA"/>
</dbReference>
<comment type="catalytic activity">
    <reaction evidence="8">
        <text>L-threonyl-[protein] + ATP = O-phospho-L-threonyl-[protein] + ADP + H(+)</text>
        <dbReference type="Rhea" id="RHEA:46608"/>
        <dbReference type="Rhea" id="RHEA-COMP:11060"/>
        <dbReference type="Rhea" id="RHEA-COMP:11605"/>
        <dbReference type="ChEBI" id="CHEBI:15378"/>
        <dbReference type="ChEBI" id="CHEBI:30013"/>
        <dbReference type="ChEBI" id="CHEBI:30616"/>
        <dbReference type="ChEBI" id="CHEBI:61977"/>
        <dbReference type="ChEBI" id="CHEBI:456216"/>
        <dbReference type="EC" id="2.7.11.1"/>
    </reaction>
</comment>
<dbReference type="Pfam" id="PF23312">
    <property type="entry name" value="UBA_SIK3"/>
    <property type="match status" value="1"/>
</dbReference>
<dbReference type="PANTHER" id="PTHR24346:SF74">
    <property type="entry name" value="PROTEIN KINASE DOMAIN-CONTAINING PROTEIN"/>
    <property type="match status" value="1"/>
</dbReference>
<dbReference type="Gene3D" id="1.10.510.10">
    <property type="entry name" value="Transferase(Phosphotransferase) domain 1"/>
    <property type="match status" value="1"/>
</dbReference>
<feature type="region of interest" description="Disordered" evidence="11">
    <location>
        <begin position="440"/>
        <end position="463"/>
    </location>
</feature>
<dbReference type="InterPro" id="IPR008271">
    <property type="entry name" value="Ser/Thr_kinase_AS"/>
</dbReference>
<comment type="catalytic activity">
    <reaction evidence="9">
        <text>L-seryl-[protein] + ATP = O-phospho-L-seryl-[protein] + ADP + H(+)</text>
        <dbReference type="Rhea" id="RHEA:17989"/>
        <dbReference type="Rhea" id="RHEA-COMP:9863"/>
        <dbReference type="Rhea" id="RHEA-COMP:11604"/>
        <dbReference type="ChEBI" id="CHEBI:15378"/>
        <dbReference type="ChEBI" id="CHEBI:29999"/>
        <dbReference type="ChEBI" id="CHEBI:30616"/>
        <dbReference type="ChEBI" id="CHEBI:83421"/>
        <dbReference type="ChEBI" id="CHEBI:456216"/>
        <dbReference type="EC" id="2.7.11.1"/>
    </reaction>
</comment>
<accession>A0ABP0GQB0</accession>
<evidence type="ECO:0000256" key="8">
    <source>
        <dbReference type="ARBA" id="ARBA00047899"/>
    </source>
</evidence>
<dbReference type="InterPro" id="IPR017441">
    <property type="entry name" value="Protein_kinase_ATP_BS"/>
</dbReference>
<evidence type="ECO:0000256" key="9">
    <source>
        <dbReference type="ARBA" id="ARBA00048679"/>
    </source>
</evidence>
<feature type="domain" description="Protein kinase" evidence="12">
    <location>
        <begin position="17"/>
        <end position="268"/>
    </location>
</feature>
<keyword evidence="3" id="KW-0808">Transferase</keyword>
<evidence type="ECO:0000256" key="1">
    <source>
        <dbReference type="ARBA" id="ARBA00012513"/>
    </source>
</evidence>
<evidence type="ECO:0000256" key="3">
    <source>
        <dbReference type="ARBA" id="ARBA00022679"/>
    </source>
</evidence>
<gene>
    <name evidence="13" type="ORF">CVLEPA_LOCUS27131</name>
</gene>
<dbReference type="PANTHER" id="PTHR24346">
    <property type="entry name" value="MAP/MICROTUBULE AFFINITY-REGULATING KINASE"/>
    <property type="match status" value="1"/>
</dbReference>
<sequence>MVMAEPIRRTPIRVGLYDIIRTIGKGNFAVVKLARHRITKSEVAIKIIEKTRLDQSNLMKIYREIQILKLLRHQHIIKLYQVIDTKTTIYLVTEYAAHGEVFDYITQEERLPEEVARKMFYQVLTAIEYCHKNNVVHRDLKAENLLLDQNDNIKLADFGFGNFFQTGQNLNTWCGSPPYAAPEVFEGKLYEGPHLDIWSLGIVLYVLVCGTFPFDGSNLTTLKERVLAGRFRIPYWMSQDCENLIRRMLVVNPKKRLTISQIKKHNWLQDYIKNPEVNMRKCESPVRRSGSHQLPEFNEHILKLMHTSGLDRHKTIESLRNCSYDHLYATYHLLVDRLKHHRTSVPLETKFSFDGGRRRPSNISDQTLSKQAQCSRHLDESRTQQFITTDHTSFNKRDDVTVFDAMSSPDQLTDVTAMQDLPNLSRTLALGTLQFPHIAPHPVSPPPVSKPRPMMHTSRGSLPHQPWSFHAGVKTFGVYSRSPISGKYSGSGDVIPSVRSIDEGVELQLSEEQFDEIRGNAGTQRRHTLGVPEAPNLPLIQASNIADCAVASAKIAPGISDAFSDSLEMNYEVIHHNGTASDVTPKLVLSPCLDESGTGTSHQDSRCVYMENQRQLLDVSPIGFREGRRASDGLLSFPDNRVGEHLKRLTRTQGFPTINKEDVDEGCFETSEAVPRQGAVQPHPSIEQSASALDPVMSYYAHHVAPHCDAINFQPYASNLRRRSLQVAQYVEGRSSSYTNSAHFAQPIVTRQCQNFQPHSSYMERSDDVYQWSSWKPVTESLNSHRGVHSGGRREIPVPINLTPLAVASDESMTRTSSIEQAKRQPSLPNASGHHLLSPQSLVQQLQQRRLKRRLRVANHNISPGMAYQADLPELAQLKIATEINFGNSFHQAEDLEMFSMQENATEILR</sequence>
<keyword evidence="4" id="KW-0479">Metal-binding</keyword>
<dbReference type="CDD" id="cd14071">
    <property type="entry name" value="STKc_SIK"/>
    <property type="match status" value="1"/>
</dbReference>
<dbReference type="Proteomes" id="UP001642483">
    <property type="component" value="Unassembled WGS sequence"/>
</dbReference>
<keyword evidence="7 10" id="KW-0067">ATP-binding</keyword>
<feature type="binding site" evidence="10">
    <location>
        <position position="46"/>
    </location>
    <ligand>
        <name>ATP</name>
        <dbReference type="ChEBI" id="CHEBI:30616"/>
    </ligand>
</feature>
<evidence type="ECO:0000256" key="10">
    <source>
        <dbReference type="PROSITE-ProRule" id="PRU10141"/>
    </source>
</evidence>
<name>A0ABP0GQB0_CLALP</name>
<evidence type="ECO:0000256" key="2">
    <source>
        <dbReference type="ARBA" id="ARBA00022527"/>
    </source>
</evidence>
<dbReference type="PROSITE" id="PS00107">
    <property type="entry name" value="PROTEIN_KINASE_ATP"/>
    <property type="match status" value="1"/>
</dbReference>
<keyword evidence="5 10" id="KW-0547">Nucleotide-binding</keyword>
<evidence type="ECO:0000313" key="13">
    <source>
        <dbReference type="EMBL" id="CAK8693837.1"/>
    </source>
</evidence>
<dbReference type="PROSITE" id="PS00108">
    <property type="entry name" value="PROTEIN_KINASE_ST"/>
    <property type="match status" value="1"/>
</dbReference>
<evidence type="ECO:0000256" key="7">
    <source>
        <dbReference type="ARBA" id="ARBA00022840"/>
    </source>
</evidence>
<keyword evidence="2" id="KW-0723">Serine/threonine-protein kinase</keyword>
<dbReference type="InterPro" id="IPR034672">
    <property type="entry name" value="SIK"/>
</dbReference>
<dbReference type="InterPro" id="IPR011009">
    <property type="entry name" value="Kinase-like_dom_sf"/>
</dbReference>
<evidence type="ECO:0000256" key="5">
    <source>
        <dbReference type="ARBA" id="ARBA00022741"/>
    </source>
</evidence>
<dbReference type="InterPro" id="IPR057380">
    <property type="entry name" value="UBA_SIK1/2/3"/>
</dbReference>
<evidence type="ECO:0000313" key="14">
    <source>
        <dbReference type="Proteomes" id="UP001642483"/>
    </source>
</evidence>
<dbReference type="SUPFAM" id="SSF56112">
    <property type="entry name" value="Protein kinase-like (PK-like)"/>
    <property type="match status" value="1"/>
</dbReference>
<feature type="region of interest" description="Disordered" evidence="11">
    <location>
        <begin position="809"/>
        <end position="836"/>
    </location>
</feature>
<dbReference type="SMART" id="SM00220">
    <property type="entry name" value="S_TKc"/>
    <property type="match status" value="1"/>
</dbReference>
<evidence type="ECO:0000256" key="11">
    <source>
        <dbReference type="SAM" id="MobiDB-lite"/>
    </source>
</evidence>
<keyword evidence="6" id="KW-0418">Kinase</keyword>
<comment type="caution">
    <text evidence="13">The sequence shown here is derived from an EMBL/GenBank/DDBJ whole genome shotgun (WGS) entry which is preliminary data.</text>
</comment>
<evidence type="ECO:0000256" key="6">
    <source>
        <dbReference type="ARBA" id="ARBA00022777"/>
    </source>
</evidence>
<protein>
    <recommendedName>
        <fullName evidence="1">non-specific serine/threonine protein kinase</fullName>
        <ecNumber evidence="1">2.7.11.1</ecNumber>
    </recommendedName>
</protein>
<evidence type="ECO:0000256" key="4">
    <source>
        <dbReference type="ARBA" id="ARBA00022723"/>
    </source>
</evidence>
<keyword evidence="14" id="KW-1185">Reference proteome</keyword>
<evidence type="ECO:0000259" key="12">
    <source>
        <dbReference type="PROSITE" id="PS50011"/>
    </source>
</evidence>
<dbReference type="Pfam" id="PF00069">
    <property type="entry name" value="Pkinase"/>
    <property type="match status" value="1"/>
</dbReference>
<dbReference type="PROSITE" id="PS50011">
    <property type="entry name" value="PROTEIN_KINASE_DOM"/>
    <property type="match status" value="1"/>
</dbReference>
<organism evidence="13 14">
    <name type="scientific">Clavelina lepadiformis</name>
    <name type="common">Light-bulb sea squirt</name>
    <name type="synonym">Ascidia lepadiformis</name>
    <dbReference type="NCBI Taxonomy" id="159417"/>
    <lineage>
        <taxon>Eukaryota</taxon>
        <taxon>Metazoa</taxon>
        <taxon>Chordata</taxon>
        <taxon>Tunicata</taxon>
        <taxon>Ascidiacea</taxon>
        <taxon>Aplousobranchia</taxon>
        <taxon>Clavelinidae</taxon>
        <taxon>Clavelina</taxon>
    </lineage>
</organism>
<dbReference type="InterPro" id="IPR000719">
    <property type="entry name" value="Prot_kinase_dom"/>
</dbReference>
<dbReference type="CDD" id="cd14338">
    <property type="entry name" value="UBA_SIK"/>
    <property type="match status" value="1"/>
</dbReference>
<reference evidence="13 14" key="1">
    <citation type="submission" date="2024-02" db="EMBL/GenBank/DDBJ databases">
        <authorList>
            <person name="Daric V."/>
            <person name="Darras S."/>
        </authorList>
    </citation>
    <scope>NUCLEOTIDE SEQUENCE [LARGE SCALE GENOMIC DNA]</scope>
</reference>
<dbReference type="EC" id="2.7.11.1" evidence="1"/>